<dbReference type="PROSITE" id="PS00137">
    <property type="entry name" value="SUBTILASE_HIS"/>
    <property type="match status" value="1"/>
</dbReference>
<evidence type="ECO:0000256" key="2">
    <source>
        <dbReference type="ARBA" id="ARBA00022670"/>
    </source>
</evidence>
<dbReference type="GO" id="GO:0006508">
    <property type="term" value="P:proteolysis"/>
    <property type="evidence" value="ECO:0007669"/>
    <property type="project" value="UniProtKB-KW"/>
</dbReference>
<evidence type="ECO:0000256" key="3">
    <source>
        <dbReference type="ARBA" id="ARBA00022801"/>
    </source>
</evidence>
<feature type="active site" description="Charge relay system" evidence="5">
    <location>
        <position position="271"/>
    </location>
</feature>
<protein>
    <submittedName>
        <fullName evidence="8">Protease</fullName>
    </submittedName>
</protein>
<accession>M8E3X9</accession>
<dbReference type="InterPro" id="IPR000209">
    <property type="entry name" value="Peptidase_S8/S53_dom"/>
</dbReference>
<dbReference type="STRING" id="1300222.I532_00255"/>
<dbReference type="Pfam" id="PF00082">
    <property type="entry name" value="Peptidase_S8"/>
    <property type="match status" value="1"/>
</dbReference>
<dbReference type="PATRIC" id="fig|1300222.3.peg.53"/>
<keyword evidence="3 5" id="KW-0378">Hydrolase</keyword>
<dbReference type="SUPFAM" id="SSF49785">
    <property type="entry name" value="Galactose-binding domain-like"/>
    <property type="match status" value="1"/>
</dbReference>
<organism evidence="8 9">
    <name type="scientific">Brevibacillus borstelensis AK1</name>
    <dbReference type="NCBI Taxonomy" id="1300222"/>
    <lineage>
        <taxon>Bacteria</taxon>
        <taxon>Bacillati</taxon>
        <taxon>Bacillota</taxon>
        <taxon>Bacilli</taxon>
        <taxon>Bacillales</taxon>
        <taxon>Paenibacillaceae</taxon>
        <taxon>Brevibacillus</taxon>
    </lineage>
</organism>
<dbReference type="EMBL" id="APBN01000001">
    <property type="protein sequence ID" value="EMT53991.1"/>
    <property type="molecule type" value="Genomic_DNA"/>
</dbReference>
<feature type="active site" description="Charge relay system" evidence="5">
    <location>
        <position position="234"/>
    </location>
</feature>
<dbReference type="GO" id="GO:0004252">
    <property type="term" value="F:serine-type endopeptidase activity"/>
    <property type="evidence" value="ECO:0007669"/>
    <property type="project" value="UniProtKB-UniRule"/>
</dbReference>
<proteinExistence type="inferred from homology"/>
<dbReference type="SUPFAM" id="SSF52743">
    <property type="entry name" value="Subtilisin-like"/>
    <property type="match status" value="1"/>
</dbReference>
<dbReference type="Gene3D" id="2.60.120.380">
    <property type="match status" value="2"/>
</dbReference>
<feature type="region of interest" description="Disordered" evidence="6">
    <location>
        <begin position="392"/>
        <end position="416"/>
    </location>
</feature>
<dbReference type="RefSeq" id="WP_003385651.1">
    <property type="nucleotide sequence ID" value="NZ_APBN01000001.1"/>
</dbReference>
<dbReference type="InterPro" id="IPR008979">
    <property type="entry name" value="Galactose-bd-like_sf"/>
</dbReference>
<evidence type="ECO:0000256" key="6">
    <source>
        <dbReference type="SAM" id="MobiDB-lite"/>
    </source>
</evidence>
<evidence type="ECO:0000313" key="9">
    <source>
        <dbReference type="Proteomes" id="UP000012081"/>
    </source>
</evidence>
<dbReference type="Gene3D" id="3.40.50.200">
    <property type="entry name" value="Peptidase S8/S53 domain"/>
    <property type="match status" value="1"/>
</dbReference>
<evidence type="ECO:0000256" key="1">
    <source>
        <dbReference type="ARBA" id="ARBA00011073"/>
    </source>
</evidence>
<evidence type="ECO:0000313" key="8">
    <source>
        <dbReference type="EMBL" id="EMT53991.1"/>
    </source>
</evidence>
<feature type="domain" description="Peptidase S8/S53" evidence="7">
    <location>
        <begin position="225"/>
        <end position="514"/>
    </location>
</feature>
<gene>
    <name evidence="8" type="ORF">I532_00255</name>
</gene>
<dbReference type="InterPro" id="IPR051048">
    <property type="entry name" value="Peptidase_S8/S53_subtilisin"/>
</dbReference>
<dbReference type="Proteomes" id="UP000012081">
    <property type="component" value="Unassembled WGS sequence"/>
</dbReference>
<dbReference type="PANTHER" id="PTHR43399">
    <property type="entry name" value="SUBTILISIN-RELATED"/>
    <property type="match status" value="1"/>
</dbReference>
<evidence type="ECO:0000256" key="4">
    <source>
        <dbReference type="ARBA" id="ARBA00022825"/>
    </source>
</evidence>
<sequence>MRGKRHAALIGVLVLSLMVGGLPTGAKQQGERRGDLEIEAREGFSLDSRSKAGGETDLVVIQFEGPIEEEWKEEIEDIGIELGDYLPDYSFIAKLSEQGDEKKLKRLSFVKRVVPFYPVNKVAPTLRKSLGTTDEVEVAVIGFDQQVDMNRTLYRAASEESIGDVDSLQNARHISLARMSGEGLEEVIQSEDVIAVIPMPERKLHNDRAAKIIKANKLESAGFTGKGQIIGIADSGLDTGDPDDLHPDFTGRIKSLYAIGRKGDASDLDGHGTHVAGSVLGSGEASDGQYQGMAPEAELVFHSMLTEKGYLKGEVEDILGEAYEDGARIHSDSWGTDDNGDYGLDSFLFDQFLWEHKDMTALVAAGNQGEYGYKTIGSPATAKNVIAVGATENDRPDVGGDEADDPDTVAGFSSRGTTKDGRLKPDIVAPGSYILSARSSVAPEEEFEELFDQYYAYNSGTSMAAPILAGGAAQLRQFLLEEKELDEPSAALIKAMLISGADDLDEDMRLQGFGRANLLQAIETDFVDETDGLVTGEEATFAVEVYERSKPLAITLAWTDYPASLAAKRTLVNNLDLTVTAPSGEKFNGNDFFRYPYDDEVDNLNNVEQVWISRPEKGLYTVSVKGFNVPKGPQPFALATTGKIKEKGGGQHIEQGKLHDDKRSDRYADYSFRAKSEGRLRVYVDWNNHASLSLTLYDSQGDILAIKEIKKRKSLVLPLPEKGRYKIRLELEDGPKVSYKLSMSYPE</sequence>
<evidence type="ECO:0000259" key="7">
    <source>
        <dbReference type="Pfam" id="PF00082"/>
    </source>
</evidence>
<dbReference type="InterPro" id="IPR034058">
    <property type="entry name" value="TagA/B/C/D_pept_dom"/>
</dbReference>
<dbReference type="InterPro" id="IPR015500">
    <property type="entry name" value="Peptidase_S8_subtilisin-rel"/>
</dbReference>
<dbReference type="PRINTS" id="PR00723">
    <property type="entry name" value="SUBTILISIN"/>
</dbReference>
<keyword evidence="4 5" id="KW-0720">Serine protease</keyword>
<dbReference type="PROSITE" id="PS51892">
    <property type="entry name" value="SUBTILASE"/>
    <property type="match status" value="1"/>
</dbReference>
<dbReference type="PANTHER" id="PTHR43399:SF4">
    <property type="entry name" value="CELL WALL-ASSOCIATED PROTEASE"/>
    <property type="match status" value="1"/>
</dbReference>
<keyword evidence="2 5" id="KW-0645">Protease</keyword>
<dbReference type="InterPro" id="IPR036852">
    <property type="entry name" value="Peptidase_S8/S53_dom_sf"/>
</dbReference>
<keyword evidence="9" id="KW-1185">Reference proteome</keyword>
<name>M8E3X9_9BACL</name>
<feature type="active site" description="Charge relay system" evidence="5">
    <location>
        <position position="462"/>
    </location>
</feature>
<dbReference type="AlphaFoldDB" id="M8E3X9"/>
<comment type="caution">
    <text evidence="8">The sequence shown here is derived from an EMBL/GenBank/DDBJ whole genome shotgun (WGS) entry which is preliminary data.</text>
</comment>
<comment type="similarity">
    <text evidence="1 5">Belongs to the peptidase S8 family.</text>
</comment>
<dbReference type="CDD" id="cd04842">
    <property type="entry name" value="Peptidases_S8_Kp43_protease"/>
    <property type="match status" value="1"/>
</dbReference>
<reference evidence="8 9" key="1">
    <citation type="submission" date="2013-03" db="EMBL/GenBank/DDBJ databases">
        <title>Assembly of a new bacterial strain Brevibacillus borstelensis AK1.</title>
        <authorList>
            <person name="Rajan I."/>
            <person name="PoliReddy D."/>
            <person name="Sugumar T."/>
            <person name="Rathinam K."/>
            <person name="Alqarawi S."/>
            <person name="Khalil A.B."/>
            <person name="Sivakumar N."/>
        </authorList>
    </citation>
    <scope>NUCLEOTIDE SEQUENCE [LARGE SCALE GENOMIC DNA]</scope>
    <source>
        <strain evidence="8 9">AK1</strain>
    </source>
</reference>
<evidence type="ECO:0000256" key="5">
    <source>
        <dbReference type="PROSITE-ProRule" id="PRU01240"/>
    </source>
</evidence>
<dbReference type="InterPro" id="IPR022398">
    <property type="entry name" value="Peptidase_S8_His-AS"/>
</dbReference>